<accession>A0A2H0RMC3</accession>
<dbReference type="Gene3D" id="3.60.15.10">
    <property type="entry name" value="Ribonuclease Z/Hydroxyacylglutathione hydrolase-like"/>
    <property type="match status" value="1"/>
</dbReference>
<name>A0A2H0RMC3_9BACT</name>
<dbReference type="AlphaFoldDB" id="A0A2H0RMC3"/>
<evidence type="ECO:0008006" key="3">
    <source>
        <dbReference type="Google" id="ProtNLM"/>
    </source>
</evidence>
<dbReference type="InterPro" id="IPR036866">
    <property type="entry name" value="RibonucZ/Hydroxyglut_hydro"/>
</dbReference>
<comment type="caution">
    <text evidence="1">The sequence shown here is derived from an EMBL/GenBank/DDBJ whole genome shotgun (WGS) entry which is preliminary data.</text>
</comment>
<evidence type="ECO:0000313" key="2">
    <source>
        <dbReference type="Proteomes" id="UP000230084"/>
    </source>
</evidence>
<dbReference type="PANTHER" id="PTHR39189">
    <property type="entry name" value="UPF0173 METAL-DEPENDENT HYDROLASE YTKL"/>
    <property type="match status" value="1"/>
</dbReference>
<dbReference type="PANTHER" id="PTHR39189:SF1">
    <property type="entry name" value="UPF0173 METAL-DEPENDENT HYDROLASE YTKL"/>
    <property type="match status" value="1"/>
</dbReference>
<dbReference type="Proteomes" id="UP000230084">
    <property type="component" value="Unassembled WGS sequence"/>
</dbReference>
<dbReference type="SUPFAM" id="SSF56281">
    <property type="entry name" value="Metallo-hydrolase/oxidoreductase"/>
    <property type="match status" value="1"/>
</dbReference>
<reference evidence="1 2" key="1">
    <citation type="submission" date="2017-09" db="EMBL/GenBank/DDBJ databases">
        <title>Depth-based differentiation of microbial function through sediment-hosted aquifers and enrichment of novel symbionts in the deep terrestrial subsurface.</title>
        <authorList>
            <person name="Probst A.J."/>
            <person name="Ladd B."/>
            <person name="Jarett J.K."/>
            <person name="Geller-Mcgrath D.E."/>
            <person name="Sieber C.M."/>
            <person name="Emerson J.B."/>
            <person name="Anantharaman K."/>
            <person name="Thomas B.C."/>
            <person name="Malmstrom R."/>
            <person name="Stieglmeier M."/>
            <person name="Klingl A."/>
            <person name="Woyke T."/>
            <person name="Ryan C.M."/>
            <person name="Banfield J.F."/>
        </authorList>
    </citation>
    <scope>NUCLEOTIDE SEQUENCE [LARGE SCALE GENOMIC DNA]</scope>
    <source>
        <strain evidence="1">CG10_big_fil_rev_8_21_14_0_10_50_16</strain>
    </source>
</reference>
<proteinExistence type="predicted"/>
<gene>
    <name evidence="1" type="ORF">COV06_01740</name>
</gene>
<protein>
    <recommendedName>
        <fullName evidence="3">Lactamase</fullName>
    </recommendedName>
</protein>
<sequence length="211" mass="22719">MMISYHGLSCLSITAKPISGEVTLVTDPFDASVGIKPPKLSGDIVFSSQEGAEHGNTAEVAGSPFSIAMPGEYEVKGMMLDARVAPTKTNPKNMILRVAAGAMTLGFLGGLDRPLKDEEIELLEGVDMLVLPVGGNNVMTAKIAAETVRTIEPRIVIPVYMAEPGLKEALDPLSVFMTEMGPVPTEETTKYKMTKRQLPQEDMQLVLIKRS</sequence>
<evidence type="ECO:0000313" key="1">
    <source>
        <dbReference type="EMBL" id="PIR47699.1"/>
    </source>
</evidence>
<dbReference type="Pfam" id="PF13483">
    <property type="entry name" value="Lactamase_B_3"/>
    <property type="match status" value="1"/>
</dbReference>
<dbReference type="EMBL" id="PCYM01000002">
    <property type="protein sequence ID" value="PIR47699.1"/>
    <property type="molecule type" value="Genomic_DNA"/>
</dbReference>
<organism evidence="1 2">
    <name type="scientific">Candidatus Uhrbacteria bacterium CG10_big_fil_rev_8_21_14_0_10_50_16</name>
    <dbReference type="NCBI Taxonomy" id="1975039"/>
    <lineage>
        <taxon>Bacteria</taxon>
        <taxon>Candidatus Uhriibacteriota</taxon>
    </lineage>
</organism>